<organism evidence="1 2">
    <name type="scientific">Sulfitobacter indolifex HEL-45</name>
    <dbReference type="NCBI Taxonomy" id="391624"/>
    <lineage>
        <taxon>Bacteria</taxon>
        <taxon>Pseudomonadati</taxon>
        <taxon>Pseudomonadota</taxon>
        <taxon>Alphaproteobacteria</taxon>
        <taxon>Rhodobacterales</taxon>
        <taxon>Roseobacteraceae</taxon>
        <taxon>Sulfitobacter</taxon>
    </lineage>
</organism>
<sequence>MDRFGVSWQIVPKRMPDLLASEDPGVVCRVSAAMMQMEKIDIAALEAAAAKEPTHG</sequence>
<comment type="caution">
    <text evidence="1">The sequence shown here is derived from an EMBL/GenBank/DDBJ whole genome shotgun (WGS) entry which is preliminary data.</text>
</comment>
<dbReference type="InterPro" id="IPR029068">
    <property type="entry name" value="Glyas_Bleomycin-R_OHBP_Dase"/>
</dbReference>
<protein>
    <submittedName>
        <fullName evidence="1">DNA binding protein</fullName>
    </submittedName>
</protein>
<gene>
    <name evidence="1" type="ORF">OIHEL45_16771</name>
</gene>
<dbReference type="PANTHER" id="PTHR33990">
    <property type="entry name" value="PROTEIN YJDN-RELATED"/>
    <property type="match status" value="1"/>
</dbReference>
<evidence type="ECO:0000313" key="2">
    <source>
        <dbReference type="Proteomes" id="UP000003257"/>
    </source>
</evidence>
<keyword evidence="2" id="KW-1185">Reference proteome</keyword>
<accession>A0ABM9X2C9</accession>
<dbReference type="Gene3D" id="3.10.180.10">
    <property type="entry name" value="2,3-Dihydroxybiphenyl 1,2-Dioxygenase, domain 1"/>
    <property type="match status" value="1"/>
</dbReference>
<name>A0ABM9X2C9_9RHOB</name>
<dbReference type="EMBL" id="ABID01000017">
    <property type="protein sequence ID" value="EDQ03447.1"/>
    <property type="molecule type" value="Genomic_DNA"/>
</dbReference>
<dbReference type="RefSeq" id="WP_007120979.1">
    <property type="nucleotide sequence ID" value="NZ_ABID01000017.1"/>
</dbReference>
<evidence type="ECO:0000313" key="1">
    <source>
        <dbReference type="EMBL" id="EDQ03447.1"/>
    </source>
</evidence>
<dbReference type="Proteomes" id="UP000003257">
    <property type="component" value="Unassembled WGS sequence"/>
</dbReference>
<dbReference type="PANTHER" id="PTHR33990:SF2">
    <property type="entry name" value="PHNB-LIKE DOMAIN-CONTAINING PROTEIN"/>
    <property type="match status" value="1"/>
</dbReference>
<reference evidence="1 2" key="1">
    <citation type="submission" date="2007-11" db="EMBL/GenBank/DDBJ databases">
        <authorList>
            <person name="Wagner-Dobler I."/>
            <person name="Ferriera S."/>
            <person name="Johnson J."/>
            <person name="Kravitz S."/>
            <person name="Beeson K."/>
            <person name="Sutton G."/>
            <person name="Rogers Y.-H."/>
            <person name="Friedman R."/>
            <person name="Frazier M."/>
            <person name="Venter J.C."/>
        </authorList>
    </citation>
    <scope>NUCLEOTIDE SEQUENCE [LARGE SCALE GENOMIC DNA]</scope>
    <source>
        <strain evidence="1 2">HEL-45</strain>
    </source>
</reference>
<dbReference type="SUPFAM" id="SSF54593">
    <property type="entry name" value="Glyoxalase/Bleomycin resistance protein/Dihydroxybiphenyl dioxygenase"/>
    <property type="match status" value="1"/>
</dbReference>
<proteinExistence type="predicted"/>